<accession>A0A6L9SE76</accession>
<dbReference type="Proteomes" id="UP000475214">
    <property type="component" value="Unassembled WGS sequence"/>
</dbReference>
<dbReference type="Gene3D" id="1.20.1440.100">
    <property type="entry name" value="SG protein - dephosphorylation function"/>
    <property type="match status" value="1"/>
</dbReference>
<dbReference type="GO" id="GO:0016787">
    <property type="term" value="F:hydrolase activity"/>
    <property type="evidence" value="ECO:0007669"/>
    <property type="project" value="UniProtKB-KW"/>
</dbReference>
<keyword evidence="1" id="KW-0472">Membrane</keyword>
<dbReference type="InterPro" id="IPR023214">
    <property type="entry name" value="HAD_sf"/>
</dbReference>
<comment type="caution">
    <text evidence="2">The sequence shown here is derived from an EMBL/GenBank/DDBJ whole genome shotgun (WGS) entry which is preliminary data.</text>
</comment>
<evidence type="ECO:0000256" key="1">
    <source>
        <dbReference type="SAM" id="Phobius"/>
    </source>
</evidence>
<gene>
    <name evidence="2" type="ORF">G1H10_26510</name>
</gene>
<feature type="transmembrane region" description="Helical" evidence="1">
    <location>
        <begin position="31"/>
        <end position="48"/>
    </location>
</feature>
<dbReference type="InterPro" id="IPR036412">
    <property type="entry name" value="HAD-like_sf"/>
</dbReference>
<keyword evidence="1" id="KW-1133">Transmembrane helix</keyword>
<dbReference type="SUPFAM" id="SSF56784">
    <property type="entry name" value="HAD-like"/>
    <property type="match status" value="1"/>
</dbReference>
<dbReference type="Pfam" id="PF12710">
    <property type="entry name" value="HAD"/>
    <property type="match status" value="1"/>
</dbReference>
<evidence type="ECO:0000313" key="3">
    <source>
        <dbReference type="Proteomes" id="UP000475214"/>
    </source>
</evidence>
<organism evidence="2 3">
    <name type="scientific">Phytoactinopolyspora halotolerans</name>
    <dbReference type="NCBI Taxonomy" id="1981512"/>
    <lineage>
        <taxon>Bacteria</taxon>
        <taxon>Bacillati</taxon>
        <taxon>Actinomycetota</taxon>
        <taxon>Actinomycetes</taxon>
        <taxon>Jiangellales</taxon>
        <taxon>Jiangellaceae</taxon>
        <taxon>Phytoactinopolyspora</taxon>
    </lineage>
</organism>
<dbReference type="Gene3D" id="3.40.50.1000">
    <property type="entry name" value="HAD superfamily/HAD-like"/>
    <property type="match status" value="1"/>
</dbReference>
<sequence length="231" mass="25226">MTWALFDLDDTVLDHDSFERFTIHLLRRNPVRMAGAVVLLPVIGVLLVRRTWRIHAGSLLLWLGTVGIGDVALAEFVQRYLDGLGIAGRIRPGGADALEKHFLAGDHVAVVTACAEHLAVPLCHAIDPRIHVVGSTLRRRAGGLVADRHCHGARKVDMLVESGVDGEIVACYGDSASDAPMLDLAQTAVLVNLSEKDARQIREHLTRPDRVMLVDWPPPRESVPAKSRGKD</sequence>
<protein>
    <submittedName>
        <fullName evidence="2">Haloacid dehalogenase-like hydrolase</fullName>
    </submittedName>
</protein>
<proteinExistence type="predicted"/>
<dbReference type="EMBL" id="JAAGOA010000025">
    <property type="protein sequence ID" value="NEE03725.1"/>
    <property type="molecule type" value="Genomic_DNA"/>
</dbReference>
<dbReference type="RefSeq" id="WP_163743644.1">
    <property type="nucleotide sequence ID" value="NZ_JAAGOA010000025.1"/>
</dbReference>
<dbReference type="AlphaFoldDB" id="A0A6L9SE76"/>
<keyword evidence="2" id="KW-0378">Hydrolase</keyword>
<feature type="transmembrane region" description="Helical" evidence="1">
    <location>
        <begin position="60"/>
        <end position="81"/>
    </location>
</feature>
<evidence type="ECO:0000313" key="2">
    <source>
        <dbReference type="EMBL" id="NEE03725.1"/>
    </source>
</evidence>
<name>A0A6L9SE76_9ACTN</name>
<keyword evidence="3" id="KW-1185">Reference proteome</keyword>
<reference evidence="2 3" key="1">
    <citation type="submission" date="2020-02" db="EMBL/GenBank/DDBJ databases">
        <authorList>
            <person name="Li X.-J."/>
            <person name="Han X.-M."/>
        </authorList>
    </citation>
    <scope>NUCLEOTIDE SEQUENCE [LARGE SCALE GENOMIC DNA]</scope>
    <source>
        <strain evidence="2 3">CCTCC AB 2017055</strain>
    </source>
</reference>
<keyword evidence="1" id="KW-0812">Transmembrane</keyword>